<dbReference type="Proteomes" id="UP000472277">
    <property type="component" value="Chromosome 24"/>
</dbReference>
<dbReference type="InterPro" id="IPR029488">
    <property type="entry name" value="Hmw/CFAP97"/>
</dbReference>
<sequence length="198" mass="23156">MQHLLYQPLLLNGNKYLQQKWDKASYEMHLRKVSGSCFDAKIKGYQQCCMSKIQRENNMLLEKISHIMRTTGRIDNRNDYENKRYSELLRITKENQLILLRLTQCQPHYSIKDWHKDWLKTIKLMESIARYPRRAIGRSYSKHNILLKCILKPQCSHKCDSSDTPNNGPTSESPPTPEPPHTPDTLSTSSRPDSPVKD</sequence>
<dbReference type="AlphaFoldDB" id="A0A673WTX3"/>
<dbReference type="InterPro" id="IPR038792">
    <property type="entry name" value="CFAP97D1/2"/>
</dbReference>
<feature type="compositionally biased region" description="Pro residues" evidence="2">
    <location>
        <begin position="172"/>
        <end position="182"/>
    </location>
</feature>
<name>A0A673WTX3_SALTR</name>
<dbReference type="PANTHER" id="PTHR33768:SF7">
    <property type="entry name" value="CFAP97 DOMAIN CONTAINING 2"/>
    <property type="match status" value="1"/>
</dbReference>
<evidence type="ECO:0000313" key="4">
    <source>
        <dbReference type="Proteomes" id="UP000472277"/>
    </source>
</evidence>
<feature type="region of interest" description="Disordered" evidence="2">
    <location>
        <begin position="158"/>
        <end position="198"/>
    </location>
</feature>
<dbReference type="InParanoid" id="A0A673WTX3"/>
<proteinExistence type="inferred from homology"/>
<dbReference type="OMA" id="SYSKHNI"/>
<reference evidence="3" key="1">
    <citation type="submission" date="2025-08" db="UniProtKB">
        <authorList>
            <consortium name="Ensembl"/>
        </authorList>
    </citation>
    <scope>IDENTIFICATION</scope>
</reference>
<protein>
    <submittedName>
        <fullName evidence="3">Uncharacterized protein</fullName>
    </submittedName>
</protein>
<dbReference type="Ensembl" id="ENSSTUT00000013313.1">
    <property type="protein sequence ID" value="ENSSTUP00000012578.1"/>
    <property type="gene ID" value="ENSSTUG00000005904.1"/>
</dbReference>
<keyword evidence="4" id="KW-1185">Reference proteome</keyword>
<evidence type="ECO:0000256" key="1">
    <source>
        <dbReference type="ARBA" id="ARBA00008315"/>
    </source>
</evidence>
<comment type="similarity">
    <text evidence="1">Belongs to the CFAP97 family.</text>
</comment>
<organism evidence="3 4">
    <name type="scientific">Salmo trutta</name>
    <name type="common">Brown trout</name>
    <dbReference type="NCBI Taxonomy" id="8032"/>
    <lineage>
        <taxon>Eukaryota</taxon>
        <taxon>Metazoa</taxon>
        <taxon>Chordata</taxon>
        <taxon>Craniata</taxon>
        <taxon>Vertebrata</taxon>
        <taxon>Euteleostomi</taxon>
        <taxon>Actinopterygii</taxon>
        <taxon>Neopterygii</taxon>
        <taxon>Teleostei</taxon>
        <taxon>Protacanthopterygii</taxon>
        <taxon>Salmoniformes</taxon>
        <taxon>Salmonidae</taxon>
        <taxon>Salmoninae</taxon>
        <taxon>Salmo</taxon>
    </lineage>
</organism>
<dbReference type="PANTHER" id="PTHR33768">
    <property type="entry name" value="MIP11318P"/>
    <property type="match status" value="1"/>
</dbReference>
<dbReference type="Pfam" id="PF13879">
    <property type="entry name" value="Hmw_CFAP97"/>
    <property type="match status" value="1"/>
</dbReference>
<evidence type="ECO:0000313" key="3">
    <source>
        <dbReference type="Ensembl" id="ENSSTUP00000012578.1"/>
    </source>
</evidence>
<accession>A0A673WTX3</accession>
<evidence type="ECO:0000256" key="2">
    <source>
        <dbReference type="SAM" id="MobiDB-lite"/>
    </source>
</evidence>
<dbReference type="GeneTree" id="ENSGT00940000164099"/>
<reference evidence="3" key="2">
    <citation type="submission" date="2025-09" db="UniProtKB">
        <authorList>
            <consortium name="Ensembl"/>
        </authorList>
    </citation>
    <scope>IDENTIFICATION</scope>
</reference>